<dbReference type="EMBL" id="BK015339">
    <property type="protein sequence ID" value="DAE02044.1"/>
    <property type="molecule type" value="Genomic_DNA"/>
</dbReference>
<reference evidence="1" key="1">
    <citation type="journal article" date="2021" name="Proc. Natl. Acad. Sci. U.S.A.">
        <title>A Catalog of Tens of Thousands of Viruses from Human Metagenomes Reveals Hidden Associations with Chronic Diseases.</title>
        <authorList>
            <person name="Tisza M.J."/>
            <person name="Buck C.B."/>
        </authorList>
    </citation>
    <scope>NUCLEOTIDE SEQUENCE</scope>
    <source>
        <strain evidence="1">CtgEn20</strain>
    </source>
</reference>
<accession>A0A8S5P779</accession>
<organism evidence="1">
    <name type="scientific">Siphoviridae sp. ctgEn20</name>
    <dbReference type="NCBI Taxonomy" id="2825606"/>
    <lineage>
        <taxon>Viruses</taxon>
        <taxon>Duplodnaviria</taxon>
        <taxon>Heunggongvirae</taxon>
        <taxon>Uroviricota</taxon>
        <taxon>Caudoviricetes</taxon>
    </lineage>
</organism>
<proteinExistence type="predicted"/>
<name>A0A8S5P779_9CAUD</name>
<protein>
    <submittedName>
        <fullName evidence="1">Uncharacterized protein</fullName>
    </submittedName>
</protein>
<evidence type="ECO:0000313" key="1">
    <source>
        <dbReference type="EMBL" id="DAE02044.1"/>
    </source>
</evidence>
<sequence>MGQTTPVSLYELLMYLRNFFPGEKWQFFGEDITEKRLLLPGLENGDYYLIEGSRRNNGIHVYGDSDLRNETYSGIVTELCIPMELLILLNEINVWQDKHAEALQSPYQSESFGGYSYTKASESGGTGESMSWKTVFAPRLRMWRKI</sequence>